<dbReference type="VEuPathDB" id="FungiDB:PAAG_11194"/>
<reference evidence="2 3" key="1">
    <citation type="journal article" date="2011" name="PLoS Genet.">
        <title>Comparative genomic analysis of human fungal pathogens causing paracoccidioidomycosis.</title>
        <authorList>
            <person name="Desjardins C.A."/>
            <person name="Champion M.D."/>
            <person name="Holder J.W."/>
            <person name="Muszewska A."/>
            <person name="Goldberg J."/>
            <person name="Bailao A.M."/>
            <person name="Brigido M.M."/>
            <person name="Ferreira M.E."/>
            <person name="Garcia A.M."/>
            <person name="Grynberg M."/>
            <person name="Gujja S."/>
            <person name="Heiman D.I."/>
            <person name="Henn M.R."/>
            <person name="Kodira C.D."/>
            <person name="Leon-Narvaez H."/>
            <person name="Longo L.V."/>
            <person name="Ma L.J."/>
            <person name="Malavazi I."/>
            <person name="Matsuo A.L."/>
            <person name="Morais F.V."/>
            <person name="Pereira M."/>
            <person name="Rodriguez-Brito S."/>
            <person name="Sakthikumar S."/>
            <person name="Salem-Izacc S.M."/>
            <person name="Sykes S.M."/>
            <person name="Teixeira M.M."/>
            <person name="Vallejo M.C."/>
            <person name="Walter M.E."/>
            <person name="Yandava C."/>
            <person name="Young S."/>
            <person name="Zeng Q."/>
            <person name="Zucker J."/>
            <person name="Felipe M.S."/>
            <person name="Goldman G.H."/>
            <person name="Haas B.J."/>
            <person name="McEwen J.G."/>
            <person name="Nino-Vega G."/>
            <person name="Puccia R."/>
            <person name="San-Blas G."/>
            <person name="Soares C.M."/>
            <person name="Birren B.W."/>
            <person name="Cuomo C.A."/>
        </authorList>
    </citation>
    <scope>NUCLEOTIDE SEQUENCE [LARGE SCALE GENOMIC DNA]</scope>
    <source>
        <strain evidence="3">ATCC MYA-826 / Pb01</strain>
    </source>
</reference>
<feature type="region of interest" description="Disordered" evidence="1">
    <location>
        <begin position="32"/>
        <end position="70"/>
    </location>
</feature>
<dbReference type="Proteomes" id="UP000002059">
    <property type="component" value="Partially assembled WGS sequence"/>
</dbReference>
<evidence type="ECO:0000256" key="1">
    <source>
        <dbReference type="SAM" id="MobiDB-lite"/>
    </source>
</evidence>
<dbReference type="KEGG" id="pbl:PAAG_11194"/>
<keyword evidence="3" id="KW-1185">Reference proteome</keyword>
<dbReference type="RefSeq" id="XP_015703494.1">
    <property type="nucleotide sequence ID" value="XM_015846887.1"/>
</dbReference>
<feature type="compositionally biased region" description="Basic and acidic residues" evidence="1">
    <location>
        <begin position="35"/>
        <end position="70"/>
    </location>
</feature>
<evidence type="ECO:0000313" key="3">
    <source>
        <dbReference type="Proteomes" id="UP000002059"/>
    </source>
</evidence>
<sequence length="70" mass="7973">MPEGKSNSQCDQVVDSQSSTRWWYTKKLRNQTYPKSREDGEESTIRSSEHPDRVEIAIGRSVKDGDGGDR</sequence>
<dbReference type="HOGENOM" id="CLU_2758463_0_0_1"/>
<dbReference type="EMBL" id="KN293993">
    <property type="protein sequence ID" value="KGQ02019.1"/>
    <property type="molecule type" value="Genomic_DNA"/>
</dbReference>
<accession>A0A0A2VME1</accession>
<protein>
    <submittedName>
        <fullName evidence="2">Uncharacterized protein</fullName>
    </submittedName>
</protein>
<evidence type="ECO:0000313" key="2">
    <source>
        <dbReference type="EMBL" id="KGQ02019.1"/>
    </source>
</evidence>
<dbReference type="AlphaFoldDB" id="A0A0A2VME1"/>
<name>A0A0A2VME1_PARBA</name>
<organism evidence="2 3">
    <name type="scientific">Paracoccidioides lutzii (strain ATCC MYA-826 / Pb01)</name>
    <name type="common">Paracoccidioides brasiliensis</name>
    <dbReference type="NCBI Taxonomy" id="502779"/>
    <lineage>
        <taxon>Eukaryota</taxon>
        <taxon>Fungi</taxon>
        <taxon>Dikarya</taxon>
        <taxon>Ascomycota</taxon>
        <taxon>Pezizomycotina</taxon>
        <taxon>Eurotiomycetes</taxon>
        <taxon>Eurotiomycetidae</taxon>
        <taxon>Onygenales</taxon>
        <taxon>Ajellomycetaceae</taxon>
        <taxon>Paracoccidioides</taxon>
    </lineage>
</organism>
<proteinExistence type="predicted"/>
<gene>
    <name evidence="2" type="ORF">PAAG_11194</name>
</gene>
<dbReference type="GeneID" id="26970285"/>